<reference evidence="2" key="1">
    <citation type="submission" date="2021-03" db="EMBL/GenBank/DDBJ databases">
        <title>Draft genome sequence of rust myrtle Austropuccinia psidii MF-1, a brazilian biotype.</title>
        <authorList>
            <person name="Quecine M.C."/>
            <person name="Pachon D.M.R."/>
            <person name="Bonatelli M.L."/>
            <person name="Correr F.H."/>
            <person name="Franceschini L.M."/>
            <person name="Leite T.F."/>
            <person name="Margarido G.R.A."/>
            <person name="Almeida C.A."/>
            <person name="Ferrarezi J.A."/>
            <person name="Labate C.A."/>
        </authorList>
    </citation>
    <scope>NUCLEOTIDE SEQUENCE</scope>
    <source>
        <strain evidence="2">MF-1</strain>
    </source>
</reference>
<organism evidence="2 3">
    <name type="scientific">Austropuccinia psidii MF-1</name>
    <dbReference type="NCBI Taxonomy" id="1389203"/>
    <lineage>
        <taxon>Eukaryota</taxon>
        <taxon>Fungi</taxon>
        <taxon>Dikarya</taxon>
        <taxon>Basidiomycota</taxon>
        <taxon>Pucciniomycotina</taxon>
        <taxon>Pucciniomycetes</taxon>
        <taxon>Pucciniales</taxon>
        <taxon>Sphaerophragmiaceae</taxon>
        <taxon>Austropuccinia</taxon>
    </lineage>
</organism>
<evidence type="ECO:0000256" key="1">
    <source>
        <dbReference type="SAM" id="MobiDB-lite"/>
    </source>
</evidence>
<name>A0A9Q3E2U8_9BASI</name>
<dbReference type="AlphaFoldDB" id="A0A9Q3E2U8"/>
<keyword evidence="3" id="KW-1185">Reference proteome</keyword>
<feature type="region of interest" description="Disordered" evidence="1">
    <location>
        <begin position="85"/>
        <end position="117"/>
    </location>
</feature>
<gene>
    <name evidence="2" type="ORF">O181_053529</name>
</gene>
<dbReference type="EMBL" id="AVOT02023644">
    <property type="protein sequence ID" value="MBW0513814.1"/>
    <property type="molecule type" value="Genomic_DNA"/>
</dbReference>
<comment type="caution">
    <text evidence="2">The sequence shown here is derived from an EMBL/GenBank/DDBJ whole genome shotgun (WGS) entry which is preliminary data.</text>
</comment>
<evidence type="ECO:0000313" key="2">
    <source>
        <dbReference type="EMBL" id="MBW0513814.1"/>
    </source>
</evidence>
<sequence>MKPKLTNYAILKQIKLFYLKTEPKPQQEVSVDIYRASHKAYNNSLQICEKLHEFLPDCEKVFGPSQHLQVTQWMTSIDGKEKMMLSTSELRKNNPPPPKQVQKTAPIARSRNSNVKK</sequence>
<evidence type="ECO:0000313" key="3">
    <source>
        <dbReference type="Proteomes" id="UP000765509"/>
    </source>
</evidence>
<dbReference type="Proteomes" id="UP000765509">
    <property type="component" value="Unassembled WGS sequence"/>
</dbReference>
<protein>
    <submittedName>
        <fullName evidence="2">Uncharacterized protein</fullName>
    </submittedName>
</protein>
<proteinExistence type="predicted"/>
<accession>A0A9Q3E2U8</accession>